<dbReference type="CDD" id="cd00207">
    <property type="entry name" value="fer2"/>
    <property type="match status" value="1"/>
</dbReference>
<dbReference type="InterPro" id="IPR006058">
    <property type="entry name" value="2Fe2S_fd_BS"/>
</dbReference>
<dbReference type="CDD" id="cd06194">
    <property type="entry name" value="FNR_N-term_Iron_sulfur_binding"/>
    <property type="match status" value="1"/>
</dbReference>
<keyword evidence="3" id="KW-0223">Dioxygenase</keyword>
<gene>
    <name evidence="3" type="ORF">SAMN05444170_6046</name>
</gene>
<dbReference type="Pfam" id="PF00111">
    <property type="entry name" value="Fer2"/>
    <property type="match status" value="1"/>
</dbReference>
<dbReference type="AlphaFoldDB" id="A0A1M7UNZ3"/>
<proteinExistence type="predicted"/>
<protein>
    <submittedName>
        <fullName evidence="3">3-phenylpropionate/trans-cinnamate dioxygenase ferredoxin reductase subunit</fullName>
    </submittedName>
</protein>
<dbReference type="OrthoDB" id="9806195at2"/>
<accession>A0A1M7UNZ3</accession>
<dbReference type="InterPro" id="IPR001041">
    <property type="entry name" value="2Fe-2S_ferredoxin-type"/>
</dbReference>
<dbReference type="Gene3D" id="3.40.50.80">
    <property type="entry name" value="Nucleotide-binding domain of ferredoxin-NADP reductase (FNR) module"/>
    <property type="match status" value="1"/>
</dbReference>
<dbReference type="GO" id="GO:0051213">
    <property type="term" value="F:dioxygenase activity"/>
    <property type="evidence" value="ECO:0007669"/>
    <property type="project" value="UniProtKB-KW"/>
</dbReference>
<dbReference type="InterPro" id="IPR050415">
    <property type="entry name" value="MRET"/>
</dbReference>
<feature type="domain" description="FAD-binding FR-type" evidence="2">
    <location>
        <begin position="86"/>
        <end position="187"/>
    </location>
</feature>
<dbReference type="GO" id="GO:0051537">
    <property type="term" value="F:2 iron, 2 sulfur cluster binding"/>
    <property type="evidence" value="ECO:0007669"/>
    <property type="project" value="InterPro"/>
</dbReference>
<name>A0A1M7UNZ3_9BRAD</name>
<organism evidence="3 4">
    <name type="scientific">Bradyrhizobium erythrophlei</name>
    <dbReference type="NCBI Taxonomy" id="1437360"/>
    <lineage>
        <taxon>Bacteria</taxon>
        <taxon>Pseudomonadati</taxon>
        <taxon>Pseudomonadota</taxon>
        <taxon>Alphaproteobacteria</taxon>
        <taxon>Hyphomicrobiales</taxon>
        <taxon>Nitrobacteraceae</taxon>
        <taxon>Bradyrhizobium</taxon>
    </lineage>
</organism>
<dbReference type="SUPFAM" id="SSF63380">
    <property type="entry name" value="Riboflavin synthase domain-like"/>
    <property type="match status" value="1"/>
</dbReference>
<dbReference type="PROSITE" id="PS51085">
    <property type="entry name" value="2FE2S_FER_2"/>
    <property type="match status" value="1"/>
</dbReference>
<dbReference type="InterPro" id="IPR001433">
    <property type="entry name" value="OxRdtase_FAD/NAD-bd"/>
</dbReference>
<dbReference type="Pfam" id="PF00175">
    <property type="entry name" value="NAD_binding_1"/>
    <property type="match status" value="1"/>
</dbReference>
<dbReference type="InterPro" id="IPR008333">
    <property type="entry name" value="Cbr1-like_FAD-bd_dom"/>
</dbReference>
<dbReference type="Proteomes" id="UP000184096">
    <property type="component" value="Chromosome I"/>
</dbReference>
<dbReference type="InterPro" id="IPR017938">
    <property type="entry name" value="Riboflavin_synthase-like_b-brl"/>
</dbReference>
<evidence type="ECO:0000259" key="2">
    <source>
        <dbReference type="PROSITE" id="PS51384"/>
    </source>
</evidence>
<dbReference type="PANTHER" id="PTHR47354">
    <property type="entry name" value="NADH OXIDOREDUCTASE HCR"/>
    <property type="match status" value="1"/>
</dbReference>
<evidence type="ECO:0000259" key="1">
    <source>
        <dbReference type="PROSITE" id="PS51085"/>
    </source>
</evidence>
<dbReference type="Gene3D" id="2.40.30.10">
    <property type="entry name" value="Translation factors"/>
    <property type="match status" value="1"/>
</dbReference>
<evidence type="ECO:0000313" key="4">
    <source>
        <dbReference type="Proteomes" id="UP000184096"/>
    </source>
</evidence>
<dbReference type="Pfam" id="PF00970">
    <property type="entry name" value="FAD_binding_6"/>
    <property type="match status" value="1"/>
</dbReference>
<dbReference type="Gene3D" id="3.10.20.30">
    <property type="match status" value="1"/>
</dbReference>
<dbReference type="PANTHER" id="PTHR47354:SF5">
    <property type="entry name" value="PROTEIN RFBI"/>
    <property type="match status" value="1"/>
</dbReference>
<dbReference type="EMBL" id="LT670849">
    <property type="protein sequence ID" value="SHN84741.1"/>
    <property type="molecule type" value="Genomic_DNA"/>
</dbReference>
<dbReference type="InterPro" id="IPR036010">
    <property type="entry name" value="2Fe-2S_ferredoxin-like_sf"/>
</dbReference>
<keyword evidence="3" id="KW-0560">Oxidoreductase</keyword>
<evidence type="ECO:0000313" key="3">
    <source>
        <dbReference type="EMBL" id="SHN84741.1"/>
    </source>
</evidence>
<sequence>MKKTCQVTLNRKSFPANCGDVLLDAALLNGVELPHDCRSGICGACRVRLVKGRVFGGQNDDDEMIHACQARLMSDIEIETERTPDQTSVTARVAAIVPLAPDVLGIDLELPKPFHYLPGQFCKLQFFGFPARNYSPTYPLEGRPRKHVMHFHIRKFPNGLVSSELGRSIRVGHRVRVSGPFGHAFLRPNHAGGVVLASSGTGFAPMWSVAVASIIERPERELIFVVAARRLQSLYMHAALCRLALFPNVTIIPTVSETQSVSPAIRIGRPTDHLPILSANDLVYVSGAPAMTAQVARIARAAGARCFTDPFMSSETSNGQSGLARSLGRLARSPGKAFSGIASRLVG</sequence>
<dbReference type="SUPFAM" id="SSF54292">
    <property type="entry name" value="2Fe-2S ferredoxin-like"/>
    <property type="match status" value="1"/>
</dbReference>
<dbReference type="PROSITE" id="PS51384">
    <property type="entry name" value="FAD_FR"/>
    <property type="match status" value="1"/>
</dbReference>
<feature type="domain" description="2Fe-2S ferredoxin-type" evidence="1">
    <location>
        <begin position="5"/>
        <end position="84"/>
    </location>
</feature>
<dbReference type="SUPFAM" id="SSF52343">
    <property type="entry name" value="Ferredoxin reductase-like, C-terminal NADP-linked domain"/>
    <property type="match status" value="1"/>
</dbReference>
<keyword evidence="4" id="KW-1185">Reference proteome</keyword>
<dbReference type="InterPro" id="IPR039261">
    <property type="entry name" value="FNR_nucleotide-bd"/>
</dbReference>
<dbReference type="RefSeq" id="WP_072823503.1">
    <property type="nucleotide sequence ID" value="NZ_LT670849.1"/>
</dbReference>
<reference evidence="4" key="1">
    <citation type="submission" date="2016-11" db="EMBL/GenBank/DDBJ databases">
        <authorList>
            <person name="Varghese N."/>
            <person name="Submissions S."/>
        </authorList>
    </citation>
    <scope>NUCLEOTIDE SEQUENCE [LARGE SCALE GENOMIC DNA]</scope>
    <source>
        <strain evidence="4">GAS401</strain>
    </source>
</reference>
<dbReference type="InterPro" id="IPR012675">
    <property type="entry name" value="Beta-grasp_dom_sf"/>
</dbReference>
<dbReference type="InterPro" id="IPR017927">
    <property type="entry name" value="FAD-bd_FR_type"/>
</dbReference>
<dbReference type="PROSITE" id="PS00197">
    <property type="entry name" value="2FE2S_FER_1"/>
    <property type="match status" value="1"/>
</dbReference>